<keyword evidence="5" id="KW-0524">Neurogenesis</keyword>
<dbReference type="PANTHER" id="PTHR14619:SF3">
    <property type="entry name" value="PROTEIN NDNF"/>
    <property type="match status" value="1"/>
</dbReference>
<comment type="subcellular location">
    <subcellularLocation>
        <location evidence="1">Secreted</location>
    </subcellularLocation>
</comment>
<dbReference type="Gene3D" id="2.60.40.10">
    <property type="entry name" value="Immunoglobulins"/>
    <property type="match status" value="2"/>
</dbReference>
<dbReference type="Pfam" id="PF10179">
    <property type="entry name" value="NDNF"/>
    <property type="match status" value="1"/>
</dbReference>
<evidence type="ECO:0000259" key="9">
    <source>
        <dbReference type="SMART" id="SM00060"/>
    </source>
</evidence>
<dbReference type="Pfam" id="PF24354">
    <property type="entry name" value="NDNF_N"/>
    <property type="match status" value="1"/>
</dbReference>
<dbReference type="Pfam" id="PF19433">
    <property type="entry name" value="NDNF_C"/>
    <property type="match status" value="1"/>
</dbReference>
<dbReference type="RefSeq" id="XP_022242136.1">
    <property type="nucleotide sequence ID" value="XM_022386428.1"/>
</dbReference>
<evidence type="ECO:0000313" key="11">
    <source>
        <dbReference type="RefSeq" id="XP_022242136.1"/>
    </source>
</evidence>
<evidence type="ECO:0000256" key="5">
    <source>
        <dbReference type="ARBA" id="ARBA00022902"/>
    </source>
</evidence>
<evidence type="ECO:0000256" key="3">
    <source>
        <dbReference type="ARBA" id="ARBA00022729"/>
    </source>
</evidence>
<dbReference type="PANTHER" id="PTHR14619">
    <property type="entry name" value="NEURON-DERIVED NEUROTROPHIC FACTOR"/>
    <property type="match status" value="1"/>
</dbReference>
<dbReference type="InterPro" id="IPR045805">
    <property type="entry name" value="NDNF_C"/>
</dbReference>
<keyword evidence="10" id="KW-1185">Reference proteome</keyword>
<proteinExistence type="predicted"/>
<feature type="domain" description="Fibronectin type-III" evidence="9">
    <location>
        <begin position="377"/>
        <end position="484"/>
    </location>
</feature>
<evidence type="ECO:0000256" key="7">
    <source>
        <dbReference type="ARBA" id="ARBA00024096"/>
    </source>
</evidence>
<reference evidence="11" key="1">
    <citation type="submission" date="2025-08" db="UniProtKB">
        <authorList>
            <consortium name="RefSeq"/>
        </authorList>
    </citation>
    <scope>IDENTIFICATION</scope>
    <source>
        <tissue evidence="11">Muscle</tissue>
    </source>
</reference>
<evidence type="ECO:0000256" key="8">
    <source>
        <dbReference type="ARBA" id="ARBA00046135"/>
    </source>
</evidence>
<comment type="function">
    <text evidence="8">Secretory protein that plays a role in various cellular processes. Acts as a chemorepellent acting on gonadotropin-releasing hormone (GnRH) expressing neurons regulating their migration to the hypothalamus. Also promotes neuron migration, growth and survival as well as neurite outgrowth and is involved in the development of the olfactory system. May also act through the regulation of growth factors activity and downstream signaling. Also regulates extracellular matrix assembly and cell adhesiveness. Promotes endothelial cell survival, vessel formation and plays an important role in the process of revascularization through NOS3-dependent mechanisms.</text>
</comment>
<keyword evidence="3" id="KW-0732">Signal</keyword>
<name>A0ABM1SET1_LIMPO</name>
<dbReference type="SMART" id="SM00060">
    <property type="entry name" value="FN3"/>
    <property type="match status" value="2"/>
</dbReference>
<evidence type="ECO:0000256" key="1">
    <source>
        <dbReference type="ARBA" id="ARBA00004613"/>
    </source>
</evidence>
<keyword evidence="6" id="KW-0325">Glycoprotein</keyword>
<dbReference type="Proteomes" id="UP000694941">
    <property type="component" value="Unplaced"/>
</dbReference>
<dbReference type="InterPro" id="IPR003961">
    <property type="entry name" value="FN3_dom"/>
</dbReference>
<dbReference type="GeneID" id="106460536"/>
<keyword evidence="2" id="KW-0964">Secreted</keyword>
<protein>
    <recommendedName>
        <fullName evidence="7">Protein NDNF</fullName>
    </recommendedName>
</protein>
<keyword evidence="4" id="KW-0677">Repeat</keyword>
<dbReference type="InterPro" id="IPR055271">
    <property type="entry name" value="NDNF_Fn(III)_1"/>
</dbReference>
<gene>
    <name evidence="11" type="primary">LOC106460536</name>
</gene>
<sequence length="497" mass="57257">MLHTYVPTWIFFLVEQEHGPLSLTITPCSAPVQWKLSLRHYPVADNRQEQDTLQNDIGNGDVAPTFSVLQATYFGQEQRTYTNLNSYAGLYMIEMDSHGNDTSVKIFFSSSSKDHFPHPLLPSNPRVGILKVRRNRVLITWMASPTESQHKQVVEYCVAANPRKNYKTQCEVDSDINGDIPPTPPPWAGFGFWWEKLARKKLLMRVREIQKSVVVQNDITYECIGRKTWHMFRGLREGTTYYFDVFAVNPANNASIAYLGARTATKIPKSGRIRDHSLTTVKLEGSSDFSSVSTYILRRSTSVLYFFIRPCTGPGPVKLKISMNRNILLNTRVMNIETLTIRNASSGTYMITVSSLIHEIRAVQLLVSRRYWKFPFPDLPRDKRVKIFDTLTTHDSVTLAWRASSDEKVRYCIYQSNDTSSLMPVFSCEPKPDREQNHKEVMCRRYNRYSTNRFHGLIMQKVKGLEPGKSYVFKVFVTKARGKTLPYEQVWVTTRKQ</sequence>
<dbReference type="InterPro" id="IPR013783">
    <property type="entry name" value="Ig-like_fold"/>
</dbReference>
<evidence type="ECO:0000313" key="10">
    <source>
        <dbReference type="Proteomes" id="UP000694941"/>
    </source>
</evidence>
<feature type="domain" description="Fibronectin type-III" evidence="9">
    <location>
        <begin position="119"/>
        <end position="255"/>
    </location>
</feature>
<evidence type="ECO:0000256" key="4">
    <source>
        <dbReference type="ARBA" id="ARBA00022737"/>
    </source>
</evidence>
<accession>A0ABM1SET1</accession>
<dbReference type="InterPro" id="IPR056225">
    <property type="entry name" value="NDNF_N"/>
</dbReference>
<dbReference type="InterPro" id="IPR036116">
    <property type="entry name" value="FN3_sf"/>
</dbReference>
<evidence type="ECO:0000256" key="6">
    <source>
        <dbReference type="ARBA" id="ARBA00023180"/>
    </source>
</evidence>
<dbReference type="SUPFAM" id="SSF49265">
    <property type="entry name" value="Fibronectin type III"/>
    <property type="match status" value="1"/>
</dbReference>
<evidence type="ECO:0000256" key="2">
    <source>
        <dbReference type="ARBA" id="ARBA00022525"/>
    </source>
</evidence>
<organism evidence="10 11">
    <name type="scientific">Limulus polyphemus</name>
    <name type="common">Atlantic horseshoe crab</name>
    <dbReference type="NCBI Taxonomy" id="6850"/>
    <lineage>
        <taxon>Eukaryota</taxon>
        <taxon>Metazoa</taxon>
        <taxon>Ecdysozoa</taxon>
        <taxon>Arthropoda</taxon>
        <taxon>Chelicerata</taxon>
        <taxon>Merostomata</taxon>
        <taxon>Xiphosura</taxon>
        <taxon>Limulidae</taxon>
        <taxon>Limulus</taxon>
    </lineage>
</organism>
<dbReference type="InterPro" id="IPR019326">
    <property type="entry name" value="NDNF"/>
</dbReference>